<dbReference type="PROSITE" id="PS50011">
    <property type="entry name" value="PROTEIN_KINASE_DOM"/>
    <property type="match status" value="1"/>
</dbReference>
<dbReference type="OrthoDB" id="1108473at2759"/>
<dbReference type="Pfam" id="PF00069">
    <property type="entry name" value="Pkinase"/>
    <property type="match status" value="1"/>
</dbReference>
<organism evidence="3 4">
    <name type="scientific">Aphanomyces stellatus</name>
    <dbReference type="NCBI Taxonomy" id="120398"/>
    <lineage>
        <taxon>Eukaryota</taxon>
        <taxon>Sar</taxon>
        <taxon>Stramenopiles</taxon>
        <taxon>Oomycota</taxon>
        <taxon>Saprolegniomycetes</taxon>
        <taxon>Saprolegniales</taxon>
        <taxon>Verrucalvaceae</taxon>
        <taxon>Aphanomyces</taxon>
    </lineage>
</organism>
<dbReference type="InterPro" id="IPR008271">
    <property type="entry name" value="Ser/Thr_kinase_AS"/>
</dbReference>
<evidence type="ECO:0000313" key="3">
    <source>
        <dbReference type="EMBL" id="VFT90075.1"/>
    </source>
</evidence>
<reference evidence="3 4" key="1">
    <citation type="submission" date="2019-03" db="EMBL/GenBank/DDBJ databases">
        <authorList>
            <person name="Gaulin E."/>
            <person name="Dumas B."/>
        </authorList>
    </citation>
    <scope>NUCLEOTIDE SEQUENCE [LARGE SCALE GENOMIC DNA]</scope>
    <source>
        <strain evidence="3">CBS 568.67</strain>
    </source>
</reference>
<protein>
    <submittedName>
        <fullName evidence="3">Aste57867_13235 protein</fullName>
    </submittedName>
</protein>
<keyword evidence="4" id="KW-1185">Reference proteome</keyword>
<dbReference type="EMBL" id="CAADRA010005460">
    <property type="protein sequence ID" value="VFT90075.1"/>
    <property type="molecule type" value="Genomic_DNA"/>
</dbReference>
<dbReference type="GO" id="GO:0004674">
    <property type="term" value="F:protein serine/threonine kinase activity"/>
    <property type="evidence" value="ECO:0007669"/>
    <property type="project" value="TreeGrafter"/>
</dbReference>
<gene>
    <name evidence="3" type="primary">Aste57867_13235</name>
    <name evidence="2" type="ORF">As57867_013186</name>
    <name evidence="3" type="ORF">ASTE57867_13235</name>
</gene>
<dbReference type="AlphaFoldDB" id="A0A485KZP0"/>
<dbReference type="InterPro" id="IPR011009">
    <property type="entry name" value="Kinase-like_dom_sf"/>
</dbReference>
<dbReference type="GO" id="GO:0005524">
    <property type="term" value="F:ATP binding"/>
    <property type="evidence" value="ECO:0007669"/>
    <property type="project" value="InterPro"/>
</dbReference>
<dbReference type="GO" id="GO:0044773">
    <property type="term" value="P:mitotic DNA damage checkpoint signaling"/>
    <property type="evidence" value="ECO:0007669"/>
    <property type="project" value="TreeGrafter"/>
</dbReference>
<dbReference type="SMART" id="SM00220">
    <property type="entry name" value="S_TKc"/>
    <property type="match status" value="1"/>
</dbReference>
<dbReference type="SUPFAM" id="SSF56112">
    <property type="entry name" value="Protein kinase-like (PK-like)"/>
    <property type="match status" value="1"/>
</dbReference>
<dbReference type="PROSITE" id="PS00108">
    <property type="entry name" value="PROTEIN_KINASE_ST"/>
    <property type="match status" value="1"/>
</dbReference>
<accession>A0A485KZP0</accession>
<reference evidence="2" key="2">
    <citation type="submission" date="2019-06" db="EMBL/GenBank/DDBJ databases">
        <title>Genomics analysis of Aphanomyces spp. identifies a new class of oomycete effector associated with host adaptation.</title>
        <authorList>
            <person name="Gaulin E."/>
        </authorList>
    </citation>
    <scope>NUCLEOTIDE SEQUENCE</scope>
    <source>
        <strain evidence="2">CBS 578.67</strain>
    </source>
</reference>
<feature type="domain" description="Protein kinase" evidence="1">
    <location>
        <begin position="1"/>
        <end position="233"/>
    </location>
</feature>
<dbReference type="InterPro" id="IPR000719">
    <property type="entry name" value="Prot_kinase_dom"/>
</dbReference>
<evidence type="ECO:0000313" key="4">
    <source>
        <dbReference type="Proteomes" id="UP000332933"/>
    </source>
</evidence>
<sequence>MLTPRSDQYFGGHKCMLNLIGYSELAPNISRDCMTTLPFISISTKPNNIKREKIFNSSIKLRCAYLKQMITSIQALHSLGYIHGDIKLENFVLFNYDQFKLIDFECAELIDKDIKTPHFTREYCPPEMANLNLNYKLNPEVTSLKASTALDVWSAAVLVLHLFSRRGSLVQFEDIENEDNIPRRIASPKFSFRKSIHNTHLAKSKRETREKCLCIDRAKRGTLDEILSLIPQLTQRSYDFRISVTASTEAA</sequence>
<dbReference type="Gene3D" id="1.10.510.10">
    <property type="entry name" value="Transferase(Phosphotransferase) domain 1"/>
    <property type="match status" value="1"/>
</dbReference>
<name>A0A485KZP0_9STRA</name>
<dbReference type="PANTHER" id="PTHR44167">
    <property type="entry name" value="OVARIAN-SPECIFIC SERINE/THREONINE-PROTEIN KINASE LOK-RELATED"/>
    <property type="match status" value="1"/>
</dbReference>
<dbReference type="PANTHER" id="PTHR44167:SF24">
    <property type="entry name" value="SERINE_THREONINE-PROTEIN KINASE CHK2"/>
    <property type="match status" value="1"/>
</dbReference>
<dbReference type="Proteomes" id="UP000332933">
    <property type="component" value="Unassembled WGS sequence"/>
</dbReference>
<dbReference type="EMBL" id="VJMH01005439">
    <property type="protein sequence ID" value="KAF0695981.1"/>
    <property type="molecule type" value="Genomic_DNA"/>
</dbReference>
<proteinExistence type="predicted"/>
<evidence type="ECO:0000259" key="1">
    <source>
        <dbReference type="PROSITE" id="PS50011"/>
    </source>
</evidence>
<dbReference type="GO" id="GO:0005634">
    <property type="term" value="C:nucleus"/>
    <property type="evidence" value="ECO:0007669"/>
    <property type="project" value="TreeGrafter"/>
</dbReference>
<evidence type="ECO:0000313" key="2">
    <source>
        <dbReference type="EMBL" id="KAF0695981.1"/>
    </source>
</evidence>